<feature type="region of interest" description="Disordered" evidence="1">
    <location>
        <begin position="1359"/>
        <end position="1390"/>
    </location>
</feature>
<feature type="compositionally biased region" description="Polar residues" evidence="1">
    <location>
        <begin position="761"/>
        <end position="770"/>
    </location>
</feature>
<evidence type="ECO:0000313" key="4">
    <source>
        <dbReference type="Proteomes" id="UP001194696"/>
    </source>
</evidence>
<feature type="compositionally biased region" description="Low complexity" evidence="1">
    <location>
        <begin position="976"/>
        <end position="991"/>
    </location>
</feature>
<feature type="compositionally biased region" description="Basic and acidic residues" evidence="1">
    <location>
        <begin position="39"/>
        <end position="53"/>
    </location>
</feature>
<feature type="compositionally biased region" description="Polar residues" evidence="1">
    <location>
        <begin position="992"/>
        <end position="1001"/>
    </location>
</feature>
<accession>A0ABQ7KC03</accession>
<dbReference type="SUPFAM" id="SSF81296">
    <property type="entry name" value="E set domains"/>
    <property type="match status" value="1"/>
</dbReference>
<feature type="compositionally biased region" description="Polar residues" evidence="1">
    <location>
        <begin position="1072"/>
        <end position="1099"/>
    </location>
</feature>
<feature type="region of interest" description="Disordered" evidence="1">
    <location>
        <begin position="1711"/>
        <end position="1741"/>
    </location>
</feature>
<feature type="region of interest" description="Disordered" evidence="1">
    <location>
        <begin position="639"/>
        <end position="742"/>
    </location>
</feature>
<feature type="region of interest" description="Disordered" evidence="1">
    <location>
        <begin position="883"/>
        <end position="1028"/>
    </location>
</feature>
<feature type="compositionally biased region" description="Low complexity" evidence="1">
    <location>
        <begin position="1002"/>
        <end position="1019"/>
    </location>
</feature>
<feature type="compositionally biased region" description="Low complexity" evidence="1">
    <location>
        <begin position="932"/>
        <end position="946"/>
    </location>
</feature>
<keyword evidence="4" id="KW-1185">Reference proteome</keyword>
<evidence type="ECO:0000259" key="2">
    <source>
        <dbReference type="SMART" id="SM01017"/>
    </source>
</evidence>
<feature type="region of interest" description="Disordered" evidence="1">
    <location>
        <begin position="1227"/>
        <end position="1278"/>
    </location>
</feature>
<feature type="compositionally biased region" description="Basic and acidic residues" evidence="1">
    <location>
        <begin position="1254"/>
        <end position="1264"/>
    </location>
</feature>
<dbReference type="Pfam" id="PF02752">
    <property type="entry name" value="Arrestin_C"/>
    <property type="match status" value="1"/>
</dbReference>
<feature type="compositionally biased region" description="Polar residues" evidence="1">
    <location>
        <begin position="1106"/>
        <end position="1126"/>
    </location>
</feature>
<feature type="compositionally biased region" description="Polar residues" evidence="1">
    <location>
        <begin position="883"/>
        <end position="898"/>
    </location>
</feature>
<dbReference type="Proteomes" id="UP001194696">
    <property type="component" value="Unassembled WGS sequence"/>
</dbReference>
<organism evidence="3 4">
    <name type="scientific">Linnemannia gamsii</name>
    <dbReference type="NCBI Taxonomy" id="64522"/>
    <lineage>
        <taxon>Eukaryota</taxon>
        <taxon>Fungi</taxon>
        <taxon>Fungi incertae sedis</taxon>
        <taxon>Mucoromycota</taxon>
        <taxon>Mortierellomycotina</taxon>
        <taxon>Mortierellomycetes</taxon>
        <taxon>Mortierellales</taxon>
        <taxon>Mortierellaceae</taxon>
        <taxon>Linnemannia</taxon>
    </lineage>
</organism>
<evidence type="ECO:0000256" key="1">
    <source>
        <dbReference type="SAM" id="MobiDB-lite"/>
    </source>
</evidence>
<evidence type="ECO:0000313" key="3">
    <source>
        <dbReference type="EMBL" id="KAG0294482.1"/>
    </source>
</evidence>
<dbReference type="InterPro" id="IPR014752">
    <property type="entry name" value="Arrestin-like_C"/>
</dbReference>
<feature type="domain" description="Arrestin C-terminal-like" evidence="2">
    <location>
        <begin position="490"/>
        <end position="633"/>
    </location>
</feature>
<feature type="compositionally biased region" description="Polar residues" evidence="1">
    <location>
        <begin position="956"/>
        <end position="975"/>
    </location>
</feature>
<feature type="compositionally biased region" description="Polar residues" evidence="1">
    <location>
        <begin position="1539"/>
        <end position="1555"/>
    </location>
</feature>
<feature type="compositionally biased region" description="Low complexity" evidence="1">
    <location>
        <begin position="1227"/>
        <end position="1253"/>
    </location>
</feature>
<dbReference type="InterPro" id="IPR011022">
    <property type="entry name" value="Arrestin_C-like"/>
</dbReference>
<feature type="compositionally biased region" description="Basic and acidic residues" evidence="1">
    <location>
        <begin position="819"/>
        <end position="841"/>
    </location>
</feature>
<feature type="compositionally biased region" description="Low complexity" evidence="1">
    <location>
        <begin position="103"/>
        <end position="114"/>
    </location>
</feature>
<name>A0ABQ7KC03_9FUNG</name>
<feature type="compositionally biased region" description="Polar residues" evidence="1">
    <location>
        <begin position="907"/>
        <end position="921"/>
    </location>
</feature>
<feature type="region of interest" description="Disordered" evidence="1">
    <location>
        <begin position="1531"/>
        <end position="1559"/>
    </location>
</feature>
<feature type="region of interest" description="Disordered" evidence="1">
    <location>
        <begin position="761"/>
        <end position="868"/>
    </location>
</feature>
<sequence>MYVANAGPPGGLRYQPSMSRPRPPRYAELGYPEQQQRQQYEHFEQQARYHRDASPSTANVQDQPQPQPQSPRSADAYGAPYRHSTYQGVYAGQHPPRPPPNPRQQQIQQLQTQRSLNLGQLGPNRFSVTSRDQLPTAPSPSVFSATQPEPKYPEARGPSPKPAEETAATGSTVHPSISTDSLVLSESGTATGSSHEPYRRVNRGSIYSTYSMGSPVTAERIPRPMSTMVEPSSRFPVSPNNIHSAIGSSHNSLARSGSDPHWSTVNPGLGGGNSVLSQAKARAAQSNACYSHQVTLSSIPVNEEVPPMPGKMTSKTGKVRIQLTFDRPFFNAGGELSGRLEIQCSSSRSVMLADMIVELLGYEALAKDHLAPKIFHKTVLRLQDIRHPSQAVQENIEPDAEGYWMARKGRTIFPFRLSIQDSLPNSYDSKLGQVRYVVSAIALMKANQSKEVVNHTRECFIYETWTTDDITQARRRSVKADTSKRLFMGGDGSLELYAELTRTMVSSGGIVYVNVGVKNLTKKKIMGIKLSLWRHIGASHSRSSFNSHSSAMSSRDQDNVKNYSEIIYKGEDYAFDSDDPRIVVLPVYIPSGVYSLRYTAYLHVQFFVQVSLMTSMSKALAVELPIYITHASSWSDPPPRIPRDFTFPMHEDEPVKKNKTGVFSKMKTNSGASSNGYMNGSGPKKSSGLTGSSSNLSSLASAASSKPATPNASSEVTTLESGRLHPSTRRSTLKDPDSPTSVLDFSQAGNLFVVNPDAASITTSSDSGSVVKQPLVTRLPPPPISKCILESRPSSPERPPSPLDRSTPLMLIDTLSPKTTEEARMEHTSREDEVQYFDKSRATSTSQTCSLIKRNSNKSDKSSKSGKMGLRKTLAKLSIAIPTHNSSTHHPGTTNGSKVSPRVLPSTPRSSKSLNLTSSEEMGSPRSDRGGRSLSRNSSGSSLGSSTHTFERHSCKSSTGSTRVVNISPGSGSTDNGSLPLSKMSSSSNGSAPQSDTTSVNPSRSSSPALPSASSSVADSSEDSNMRERHHEIDQLTMTPAISDVRLHHGTPVMEEMGREGYFEANDDLRQQSRPVTPSASESQVMTVQSSPATPNSANRPWDTPRNFSTTSLASSAPSEGGQSAQEIRDEYYYGRSRISRNMSIESLETRIAPPQVGMHAETGGDEIYTMSGETFDESEVPAAVQGHTNGYQSRSEIYGSVAQHHIPTTDVVGDRHLVEHHVVQDATSHQQQQLQQEQFQDLEYQQQQQQHQQDLRHQPDLHKHQARQPEQQQQQSWISERYDEPTTVPVIVQPLEDHMLNQYPVMEGYASIPPPAQHSPVRMNEVPAGLILPLIQSPEAYFGGEDYVRPLQARTLSHHSSRPHSRTSSIHSIVGQGPVDSSGVSTPRSAISLQQMENLSRSSSPMVRDPILRNTSMDNVVTFAARSNSAGISPHTYQPQQLPIGLDQHSTLLGDGQYAPEIYSKPMSSLNELAMESNNNINSGGLAGTYSLSTANGLSQPTTPLSLSTSNSFQSDNLRLTPNELGVNMQLGGGGMREQQQQFHPQASSATGYSGTPKYRESKYSAALQLNVYSPHPSRSNSRQVSPKQGHAEALLPVHNTTIVPLQRQQQSIEAMPGQVVVSRQPSLDPMTIQKQDNEHFIVVDASKPPGVAYQAVVDYHTAEMQATTPALTDAEQTHFESYPLQHSVYKDETRQVPYQPRTQYMPTATSVVTSDSTPPSHLESNARSPPTLEVTGGGDAFASPNYRQLTQAVSAALGSASVSLTTVVSPPPIPGRPWSQAPPVTFGGVPASMSVMDHQAGLPLSNSAPYPSQSSYVGMVEQVPTGQRSLEDAAAVTMALRAHQETVDRQGELSRQQEELARQQEVLALQEAIVRQEAVALAQQQQEALVRQNTIAQQEALAMQEAILGLCEDYRIRMSREEEEELIG</sequence>
<dbReference type="Gene3D" id="2.60.40.640">
    <property type="match status" value="2"/>
</dbReference>
<feature type="compositionally biased region" description="Polar residues" evidence="1">
    <location>
        <begin position="666"/>
        <end position="678"/>
    </location>
</feature>
<dbReference type="InterPro" id="IPR014756">
    <property type="entry name" value="Ig_E-set"/>
</dbReference>
<feature type="compositionally biased region" description="Polar residues" evidence="1">
    <location>
        <begin position="168"/>
        <end position="194"/>
    </location>
</feature>
<dbReference type="EMBL" id="JAAAIM010000117">
    <property type="protein sequence ID" value="KAG0294482.1"/>
    <property type="molecule type" value="Genomic_DNA"/>
</dbReference>
<comment type="caution">
    <text evidence="3">The sequence shown here is derived from an EMBL/GenBank/DDBJ whole genome shotgun (WGS) entry which is preliminary data.</text>
</comment>
<proteinExistence type="predicted"/>
<protein>
    <recommendedName>
        <fullName evidence="2">Arrestin C-terminal-like domain-containing protein</fullName>
    </recommendedName>
</protein>
<gene>
    <name evidence="3" type="ORF">BGZ96_001077</name>
</gene>
<feature type="region of interest" description="Disordered" evidence="1">
    <location>
        <begin position="1"/>
        <end position="198"/>
    </location>
</feature>
<feature type="compositionally biased region" description="Low complexity" evidence="1">
    <location>
        <begin position="681"/>
        <end position="714"/>
    </location>
</feature>
<feature type="compositionally biased region" description="Low complexity" evidence="1">
    <location>
        <begin position="1711"/>
        <end position="1722"/>
    </location>
</feature>
<reference evidence="3 4" key="1">
    <citation type="journal article" date="2020" name="Fungal Divers.">
        <title>Resolving the Mortierellaceae phylogeny through synthesis of multi-gene phylogenetics and phylogenomics.</title>
        <authorList>
            <person name="Vandepol N."/>
            <person name="Liber J."/>
            <person name="Desiro A."/>
            <person name="Na H."/>
            <person name="Kennedy M."/>
            <person name="Barry K."/>
            <person name="Grigoriev I.V."/>
            <person name="Miller A.N."/>
            <person name="O'Donnell K."/>
            <person name="Stajich J.E."/>
            <person name="Bonito G."/>
        </authorList>
    </citation>
    <scope>NUCLEOTIDE SEQUENCE [LARGE SCALE GENOMIC DNA]</scope>
    <source>
        <strain evidence="3 4">AD045</strain>
    </source>
</reference>
<feature type="region of interest" description="Disordered" evidence="1">
    <location>
        <begin position="1071"/>
        <end position="1126"/>
    </location>
</feature>
<dbReference type="SMART" id="SM01017">
    <property type="entry name" value="Arrestin_C"/>
    <property type="match status" value="1"/>
</dbReference>